<dbReference type="GO" id="GO:0005509">
    <property type="term" value="F:calcium ion binding"/>
    <property type="evidence" value="ECO:0007669"/>
    <property type="project" value="InterPro"/>
</dbReference>
<evidence type="ECO:0000259" key="4">
    <source>
        <dbReference type="Pfam" id="PF13403"/>
    </source>
</evidence>
<dbReference type="SUPFAM" id="SSF51120">
    <property type="entry name" value="beta-Roll"/>
    <property type="match status" value="7"/>
</dbReference>
<reference evidence="5 6" key="1">
    <citation type="submission" date="2017-07" db="EMBL/GenBank/DDBJ databases">
        <title>Genome Sequence of Antarctobacter heliothermus Strain SMS3 Isolated from a culture of the Diatom Skeletonema marinoi.</title>
        <authorList>
            <person name="Topel M."/>
            <person name="Pinder M.I.M."/>
            <person name="Johansson O.N."/>
            <person name="Kourtchenko O."/>
            <person name="Godhe A."/>
            <person name="Clarke A.K."/>
        </authorList>
    </citation>
    <scope>NUCLEOTIDE SEQUENCE [LARGE SCALE GENOMIC DNA]</scope>
    <source>
        <strain evidence="5 6">SMS3</strain>
    </source>
</reference>
<feature type="region of interest" description="Disordered" evidence="3">
    <location>
        <begin position="358"/>
        <end position="382"/>
    </location>
</feature>
<dbReference type="RefSeq" id="WP_094034580.1">
    <property type="nucleotide sequence ID" value="NZ_CP022540.1"/>
</dbReference>
<dbReference type="OrthoDB" id="6305173at2"/>
<dbReference type="InterPro" id="IPR028992">
    <property type="entry name" value="Hedgehog/Intein_dom"/>
</dbReference>
<dbReference type="PROSITE" id="PS00330">
    <property type="entry name" value="HEMOLYSIN_CALCIUM"/>
    <property type="match status" value="10"/>
</dbReference>
<dbReference type="InterPro" id="IPR050557">
    <property type="entry name" value="RTX_toxin/Mannuronan_C5-epim"/>
</dbReference>
<dbReference type="Pfam" id="PF00353">
    <property type="entry name" value="HemolysinCabind"/>
    <property type="match status" value="14"/>
</dbReference>
<dbReference type="Proteomes" id="UP000203589">
    <property type="component" value="Chromosome"/>
</dbReference>
<accession>A0A222E2S5</accession>
<dbReference type="EMBL" id="CP022540">
    <property type="protein sequence ID" value="ASP20519.1"/>
    <property type="molecule type" value="Genomic_DNA"/>
</dbReference>
<dbReference type="GO" id="GO:0005576">
    <property type="term" value="C:extracellular region"/>
    <property type="evidence" value="ECO:0007669"/>
    <property type="project" value="UniProtKB-SubCell"/>
</dbReference>
<dbReference type="Gene3D" id="2.150.10.10">
    <property type="entry name" value="Serralysin-like metalloprotease, C-terminal"/>
    <property type="match status" value="9"/>
</dbReference>
<dbReference type="PANTHER" id="PTHR38340">
    <property type="entry name" value="S-LAYER PROTEIN"/>
    <property type="match status" value="1"/>
</dbReference>
<organism evidence="5 6">
    <name type="scientific">Antarctobacter heliothermus</name>
    <dbReference type="NCBI Taxonomy" id="74033"/>
    <lineage>
        <taxon>Bacteria</taxon>
        <taxon>Pseudomonadati</taxon>
        <taxon>Pseudomonadota</taxon>
        <taxon>Alphaproteobacteria</taxon>
        <taxon>Rhodobacterales</taxon>
        <taxon>Roseobacteraceae</taxon>
        <taxon>Antarctobacter</taxon>
    </lineage>
</organism>
<dbReference type="PANTHER" id="PTHR38340:SF1">
    <property type="entry name" value="S-LAYER PROTEIN"/>
    <property type="match status" value="1"/>
</dbReference>
<proteinExistence type="predicted"/>
<name>A0A222E2S5_9RHOB</name>
<feature type="region of interest" description="Disordered" evidence="3">
    <location>
        <begin position="1250"/>
        <end position="1276"/>
    </location>
</feature>
<dbReference type="SUPFAM" id="SSF51294">
    <property type="entry name" value="Hedgehog/intein (Hint) domain"/>
    <property type="match status" value="1"/>
</dbReference>
<feature type="compositionally biased region" description="Low complexity" evidence="3">
    <location>
        <begin position="1267"/>
        <end position="1276"/>
    </location>
</feature>
<dbReference type="Pfam" id="PF13403">
    <property type="entry name" value="Hint_2"/>
    <property type="match status" value="1"/>
</dbReference>
<evidence type="ECO:0000256" key="1">
    <source>
        <dbReference type="ARBA" id="ARBA00004613"/>
    </source>
</evidence>
<evidence type="ECO:0000256" key="2">
    <source>
        <dbReference type="ARBA" id="ARBA00022525"/>
    </source>
</evidence>
<evidence type="ECO:0000313" key="5">
    <source>
        <dbReference type="EMBL" id="ASP20519.1"/>
    </source>
</evidence>
<keyword evidence="6" id="KW-1185">Reference proteome</keyword>
<protein>
    <submittedName>
        <fullName evidence="5">Leukotoxin</fullName>
    </submittedName>
</protein>
<comment type="subcellular location">
    <subcellularLocation>
        <location evidence="1">Secreted</location>
    </subcellularLocation>
</comment>
<feature type="region of interest" description="Disordered" evidence="3">
    <location>
        <begin position="140"/>
        <end position="168"/>
    </location>
</feature>
<evidence type="ECO:0000313" key="6">
    <source>
        <dbReference type="Proteomes" id="UP000203589"/>
    </source>
</evidence>
<gene>
    <name evidence="5" type="ORF">ANTHELSMS3_01832</name>
</gene>
<evidence type="ECO:0000256" key="3">
    <source>
        <dbReference type="SAM" id="MobiDB-lite"/>
    </source>
</evidence>
<feature type="compositionally biased region" description="Polar residues" evidence="3">
    <location>
        <begin position="373"/>
        <end position="382"/>
    </location>
</feature>
<keyword evidence="2" id="KW-0964">Secreted</keyword>
<dbReference type="KEGG" id="aht:ANTHELSMS3_01832"/>
<feature type="domain" description="Hedgehog/Intein (Hint)" evidence="4">
    <location>
        <begin position="1510"/>
        <end position="1657"/>
    </location>
</feature>
<dbReference type="InterPro" id="IPR011049">
    <property type="entry name" value="Serralysin-like_metalloprot_C"/>
</dbReference>
<dbReference type="PRINTS" id="PR00313">
    <property type="entry name" value="CABNDNGRPT"/>
</dbReference>
<sequence>MATYTVTNFNWNSASFWNGISHGGSGHTLDFSNLGPGFSVDYNTISGEVQISNGSTTYTIGDRFHSGFSNTDLGGNTLFEFFTTVRLPDGSDFYAGSDRNENIDLGGGNDTVFTSDGTDTVTGIDGGDFVNLGDGDENVSATGGKNTVMGGDGDDTLTSDAGSDELQGGSGADVIDALGGDNTIDGGTGADSITTGAGADLITGGSGRDTIDAGGGNDTIFGDSEDVGVSSGTLSDFDFDTISETGDAGTGIIGSYAVYDNIGVTDEGMVVQARLTVLDADDPNIQIEFNTNSVYINRDGEADAGTGVTLGFEFFDQATGEPIKITGSFTFQDIDTTSESVTAQSADVVSVGLASAPTTNLNATDTGEELGAQSDNTSSGNADQNHWAQFTYSDQQRLVFEVTSRGAGTNYAFSTNGFSNPPTVINATPESQDDLIFGGAGDDLIDGMAGSDTIDGGADNDTLQGGDGIDSLLGGSGDDSLDGGAEGDVMRGGDGADTLNAVTGADTVFGDADNDRILLEGSDVDRVVTGGETVTTGTDFDVLDFSNESDAGDTISVTFSGDEAGTVSISGQTVTFSEIEGIEATQGNDQIDATANTTGVYLDGNAGDDTLHYGQGSSTVYGGDGNDLIDDEAAVQHTGDDYLDGGSGNDTIYAGLGNDTVTGGADNDTIYGEGGADELDGGSGDDYIVGAGDAETITGGTGNDTIVSGGGADVLSGGADADLLSMGNGFGSDTITGGEAGTDNDVIDMQAVTDGVTVDMTGSDPEAGTISDGTDTLRYSEIETIHLGTGRDTVILGGGDSQSISGFDTTDSGDGAALDQLDVSGMLDGSGNPVSTEDVAVSDTNGDGSGDAILTFPDGTILTLIGVPPSAVTTAAQLEAIGVPPAVSDDFIVSGTAGDDTINTAYTDDPDGDLIDNSDYPVNSNDDIVQAGAGDDVIDAGAGNDTVFGEGGDDEIFLDVQLDNDSIVGGETDETQGDRINFSTISDDITIVYTGEETGTLTDGVNTTTFEEIERFQMGTGNDSVVGSSGAEHIIGNYGDDTILGGGGDDTIFSGFDDDSVSGGTGNDSLLTSSGADTVDGGAGDDIIDVGAGDGEQDVVVLADGSGDDTISSFEAPTDLGGGAFSGNDLLDVSALNDLDGNPVTTGDVTVTDTAGDRSGHAVLSFPNGESITLVGVSITEVQTPAQLNAMGIPLSPGDFIVEGTAADDVIGAIYADDPNDDFVDNSDGIGGSQDDTILGYGGDDTVQAGLGDDSVLGGTGDDSLEGASGADTLDGGDGADVLLGGTDGDLLIGGADADTVVLETGFGADTIVGGETTTTGTDNDTLDASSLPGSVTVTYTGDEAGTITDGTDSAGFSEIETLTLGGGDDSVDGSADSAGLAVFAGGGGDSLTGGSGDDTLDGGTGSDSLTGGAGADLLIGGDGADTINAGSGDAAEGGDGDDVFNVGAGDVTGADLKLAGGETGETGGDTLNITGPAVVTMTGAESGTVEWADGSTLTFSEIENVNYTPCFTPGTKIKTTSGEVDAGEITRGDRVLTRDNGYKRVLWAGAKSLTGAELAAYPDLRPIRIVAGALGRGVPERDMLVSPQHRVVMGGATVELLFGEDEVLVAASHLVGRPGVTRECPCDGITYVHFMFNAHELVMSDGAWTESFQPGDQSLAGLETAQRKELLALFPELSNAPGRDAYTAARASLKADQARILLAA</sequence>
<dbReference type="InterPro" id="IPR018511">
    <property type="entry name" value="Hemolysin-typ_Ca-bd_CS"/>
</dbReference>
<dbReference type="InterPro" id="IPR001343">
    <property type="entry name" value="Hemolysn_Ca-bd"/>
</dbReference>
<dbReference type="InterPro" id="IPR036844">
    <property type="entry name" value="Hint_dom_sf"/>
</dbReference>